<keyword evidence="3" id="KW-0732">Signal</keyword>
<evidence type="ECO:0000313" key="6">
    <source>
        <dbReference type="Proteomes" id="UP000224006"/>
    </source>
</evidence>
<dbReference type="Pfam" id="PF09717">
    <property type="entry name" value="CPW_WPC"/>
    <property type="match status" value="2"/>
</dbReference>
<dbReference type="KEGG" id="bbes:BESB_049650"/>
<dbReference type="InterPro" id="IPR006387">
    <property type="entry name" value="CPW_WPC_dom"/>
</dbReference>
<feature type="domain" description="CPW-WPC" evidence="4">
    <location>
        <begin position="166"/>
        <end position="225"/>
    </location>
</feature>
<dbReference type="OrthoDB" id="368768at2759"/>
<evidence type="ECO:0000256" key="1">
    <source>
        <dbReference type="SAM" id="Coils"/>
    </source>
</evidence>
<dbReference type="NCBIfam" id="TIGR01492">
    <property type="entry name" value="CPW_WPC"/>
    <property type="match status" value="2"/>
</dbReference>
<feature type="domain" description="CPW-WPC" evidence="4">
    <location>
        <begin position="230"/>
        <end position="290"/>
    </location>
</feature>
<keyword evidence="6" id="KW-1185">Reference proteome</keyword>
<proteinExistence type="predicted"/>
<evidence type="ECO:0000256" key="2">
    <source>
        <dbReference type="SAM" id="MobiDB-lite"/>
    </source>
</evidence>
<feature type="signal peptide" evidence="3">
    <location>
        <begin position="1"/>
        <end position="18"/>
    </location>
</feature>
<feature type="region of interest" description="Disordered" evidence="2">
    <location>
        <begin position="23"/>
        <end position="44"/>
    </location>
</feature>
<dbReference type="AlphaFoldDB" id="A0A2A9MLZ4"/>
<comment type="caution">
    <text evidence="5">The sequence shown here is derived from an EMBL/GenBank/DDBJ whole genome shotgun (WGS) entry which is preliminary data.</text>
</comment>
<dbReference type="SMART" id="SM01099">
    <property type="entry name" value="CPW_WPC"/>
    <property type="match status" value="2"/>
</dbReference>
<keyword evidence="1" id="KW-0175">Coiled coil</keyword>
<gene>
    <name evidence="5" type="ORF">BESB_049650</name>
</gene>
<name>A0A2A9MLZ4_BESBE</name>
<organism evidence="5 6">
    <name type="scientific">Besnoitia besnoiti</name>
    <name type="common">Apicomplexan protozoan</name>
    <dbReference type="NCBI Taxonomy" id="94643"/>
    <lineage>
        <taxon>Eukaryota</taxon>
        <taxon>Sar</taxon>
        <taxon>Alveolata</taxon>
        <taxon>Apicomplexa</taxon>
        <taxon>Conoidasida</taxon>
        <taxon>Coccidia</taxon>
        <taxon>Eucoccidiorida</taxon>
        <taxon>Eimeriorina</taxon>
        <taxon>Sarcocystidae</taxon>
        <taxon>Besnoitia</taxon>
    </lineage>
</organism>
<dbReference type="VEuPathDB" id="ToxoDB:BESB_049650"/>
<sequence>MKWVCAVTFVLSVAQATALHWPGSGQQPLSFSFPTPEPGPAEHELIEPQKPRISTEATEAMKDTKANLAEEELETAADEATGKLQEALMVAEPPQGPGEEKETRVREKGGFLSNIMQKAAEAFSSSGLTQLYGGEQVRQFQKAVIRALEEVWEDFDKLMQEPAAECPRDYSLQCPETFRFDGATCVALEGYIGPCAKIQRDLPKLTEEQKAAWSTMCQASFPCLLNRGQCPRDFSSRCPIGWIDLGDGRNCQAPESYIGNCDRVLYFGEMTNSQKLEKMAACAVEWPCVGEWTRGATPIRVQLEKQEILPTYTAQPDGAVSDRGIVQTRLI</sequence>
<accession>A0A2A9MLZ4</accession>
<evidence type="ECO:0000256" key="3">
    <source>
        <dbReference type="SAM" id="SignalP"/>
    </source>
</evidence>
<evidence type="ECO:0000313" key="5">
    <source>
        <dbReference type="EMBL" id="PFH36773.1"/>
    </source>
</evidence>
<dbReference type="GeneID" id="40309895"/>
<feature type="coiled-coil region" evidence="1">
    <location>
        <begin position="54"/>
        <end position="86"/>
    </location>
</feature>
<dbReference type="RefSeq" id="XP_029220782.1">
    <property type="nucleotide sequence ID" value="XM_029363416.1"/>
</dbReference>
<feature type="compositionally biased region" description="Polar residues" evidence="2">
    <location>
        <begin position="24"/>
        <end position="33"/>
    </location>
</feature>
<feature type="chain" id="PRO_5012111844" evidence="3">
    <location>
        <begin position="19"/>
        <end position="331"/>
    </location>
</feature>
<dbReference type="EMBL" id="NWUJ01000003">
    <property type="protein sequence ID" value="PFH36773.1"/>
    <property type="molecule type" value="Genomic_DNA"/>
</dbReference>
<dbReference type="Proteomes" id="UP000224006">
    <property type="component" value="Chromosome III"/>
</dbReference>
<protein>
    <submittedName>
        <fullName evidence="5">Cpw-wpc domain-containing protein</fullName>
    </submittedName>
</protein>
<evidence type="ECO:0000259" key="4">
    <source>
        <dbReference type="SMART" id="SM01099"/>
    </source>
</evidence>
<reference evidence="5 6" key="1">
    <citation type="submission" date="2017-09" db="EMBL/GenBank/DDBJ databases">
        <title>Genome sequencing of Besnoitia besnoiti strain Bb-Ger1.</title>
        <authorList>
            <person name="Schares G."/>
            <person name="Venepally P."/>
            <person name="Lorenzi H.A."/>
        </authorList>
    </citation>
    <scope>NUCLEOTIDE SEQUENCE [LARGE SCALE GENOMIC DNA]</scope>
    <source>
        <strain evidence="5 6">Bb-Ger1</strain>
    </source>
</reference>